<comment type="catalytic activity">
    <reaction evidence="6">
        <text>D-tagatofuranose 6-phosphate + ATP = D-tagatofuranose 1,6-bisphosphate + ADP + H(+)</text>
        <dbReference type="Rhea" id="RHEA:12420"/>
        <dbReference type="ChEBI" id="CHEBI:15378"/>
        <dbReference type="ChEBI" id="CHEBI:30616"/>
        <dbReference type="ChEBI" id="CHEBI:58694"/>
        <dbReference type="ChEBI" id="CHEBI:58695"/>
        <dbReference type="ChEBI" id="CHEBI:456216"/>
        <dbReference type="EC" id="2.7.1.144"/>
    </reaction>
</comment>
<evidence type="ECO:0000256" key="6">
    <source>
        <dbReference type="PIRNR" id="PIRNR000535"/>
    </source>
</evidence>
<dbReference type="SUPFAM" id="SSF53613">
    <property type="entry name" value="Ribokinase-like"/>
    <property type="match status" value="1"/>
</dbReference>
<evidence type="ECO:0000256" key="4">
    <source>
        <dbReference type="ARBA" id="ARBA00022777"/>
    </source>
</evidence>
<gene>
    <name evidence="8" type="ORF">DL346_11180</name>
</gene>
<proteinExistence type="inferred from homology"/>
<dbReference type="GO" id="GO:0009024">
    <property type="term" value="F:tagatose-6-phosphate kinase activity"/>
    <property type="evidence" value="ECO:0007669"/>
    <property type="project" value="UniProtKB-EC"/>
</dbReference>
<keyword evidence="2 6" id="KW-0808">Transferase</keyword>
<dbReference type="GO" id="GO:0005524">
    <property type="term" value="F:ATP binding"/>
    <property type="evidence" value="ECO:0007669"/>
    <property type="project" value="UniProtKB-KW"/>
</dbReference>
<comment type="similarity">
    <text evidence="6">Belongs to the carbohydrate kinase PfkB family. LacC subfamily.</text>
</comment>
<dbReference type="InterPro" id="IPR011611">
    <property type="entry name" value="PfkB_dom"/>
</dbReference>
<keyword evidence="9" id="KW-1185">Reference proteome</keyword>
<dbReference type="AlphaFoldDB" id="A0A328U3F2"/>
<dbReference type="NCBIfam" id="TIGR03168">
    <property type="entry name" value="1-PFK"/>
    <property type="match status" value="1"/>
</dbReference>
<dbReference type="EMBL" id="QLUW01000002">
    <property type="protein sequence ID" value="RAP75981.1"/>
    <property type="molecule type" value="Genomic_DNA"/>
</dbReference>
<evidence type="ECO:0000256" key="5">
    <source>
        <dbReference type="ARBA" id="ARBA00022840"/>
    </source>
</evidence>
<dbReference type="PIRSF" id="PIRSF000535">
    <property type="entry name" value="1PFK/6PFK/LacC"/>
    <property type="match status" value="1"/>
</dbReference>
<dbReference type="InterPro" id="IPR029056">
    <property type="entry name" value="Ribokinase-like"/>
</dbReference>
<accession>A0A328U3F2</accession>
<evidence type="ECO:0000256" key="3">
    <source>
        <dbReference type="ARBA" id="ARBA00022741"/>
    </source>
</evidence>
<evidence type="ECO:0000256" key="1">
    <source>
        <dbReference type="ARBA" id="ARBA00005380"/>
    </source>
</evidence>
<dbReference type="Pfam" id="PF00294">
    <property type="entry name" value="PfkB"/>
    <property type="match status" value="1"/>
</dbReference>
<dbReference type="RefSeq" id="WP_112882206.1">
    <property type="nucleotide sequence ID" value="NZ_QLUW01000002.1"/>
</dbReference>
<organism evidence="8 9">
    <name type="scientific">Paenibacillus montanisoli</name>
    <dbReference type="NCBI Taxonomy" id="2081970"/>
    <lineage>
        <taxon>Bacteria</taxon>
        <taxon>Bacillati</taxon>
        <taxon>Bacillota</taxon>
        <taxon>Bacilli</taxon>
        <taxon>Bacillales</taxon>
        <taxon>Paenibacillaceae</taxon>
        <taxon>Paenibacillus</taxon>
    </lineage>
</organism>
<comment type="caution">
    <text evidence="8">The sequence shown here is derived from an EMBL/GenBank/DDBJ whole genome shotgun (WGS) entry which is preliminary data.</text>
</comment>
<dbReference type="PANTHER" id="PTHR46566">
    <property type="entry name" value="1-PHOSPHOFRUCTOKINASE-RELATED"/>
    <property type="match status" value="1"/>
</dbReference>
<dbReference type="GO" id="GO:0044281">
    <property type="term" value="P:small molecule metabolic process"/>
    <property type="evidence" value="ECO:0007669"/>
    <property type="project" value="UniProtKB-ARBA"/>
</dbReference>
<dbReference type="CDD" id="cd01164">
    <property type="entry name" value="FruK_PfkB_like"/>
    <property type="match status" value="1"/>
</dbReference>
<dbReference type="GO" id="GO:2001059">
    <property type="term" value="P:D-tagatose 6-phosphate catabolic process"/>
    <property type="evidence" value="ECO:0007669"/>
    <property type="project" value="UniProtKB-UniPathway"/>
</dbReference>
<dbReference type="GO" id="GO:0005988">
    <property type="term" value="P:lactose metabolic process"/>
    <property type="evidence" value="ECO:0007669"/>
    <property type="project" value="UniProtKB-KW"/>
</dbReference>
<evidence type="ECO:0000313" key="9">
    <source>
        <dbReference type="Proteomes" id="UP000249260"/>
    </source>
</evidence>
<dbReference type="EC" id="2.7.1.144" evidence="6"/>
<dbReference type="Gene3D" id="3.40.1190.20">
    <property type="match status" value="1"/>
</dbReference>
<dbReference type="GO" id="GO:0016052">
    <property type="term" value="P:carbohydrate catabolic process"/>
    <property type="evidence" value="ECO:0007669"/>
    <property type="project" value="UniProtKB-ARBA"/>
</dbReference>
<dbReference type="InterPro" id="IPR017583">
    <property type="entry name" value="Tagatose/fructose_Pkinase"/>
</dbReference>
<evidence type="ECO:0000256" key="2">
    <source>
        <dbReference type="ARBA" id="ARBA00022679"/>
    </source>
</evidence>
<dbReference type="PANTHER" id="PTHR46566:SF5">
    <property type="entry name" value="1-PHOSPHOFRUCTOKINASE"/>
    <property type="match status" value="1"/>
</dbReference>
<dbReference type="GO" id="GO:0005829">
    <property type="term" value="C:cytosol"/>
    <property type="evidence" value="ECO:0007669"/>
    <property type="project" value="TreeGrafter"/>
</dbReference>
<evidence type="ECO:0000259" key="7">
    <source>
        <dbReference type="Pfam" id="PF00294"/>
    </source>
</evidence>
<dbReference type="OrthoDB" id="9801219at2"/>
<comment type="similarity">
    <text evidence="1">Belongs to the carbohydrate kinase pfkB family.</text>
</comment>
<dbReference type="GO" id="GO:0008443">
    <property type="term" value="F:phosphofructokinase activity"/>
    <property type="evidence" value="ECO:0007669"/>
    <property type="project" value="TreeGrafter"/>
</dbReference>
<feature type="domain" description="Carbohydrate kinase PfkB" evidence="7">
    <location>
        <begin position="17"/>
        <end position="304"/>
    </location>
</feature>
<dbReference type="Proteomes" id="UP000249260">
    <property type="component" value="Unassembled WGS sequence"/>
</dbReference>
<keyword evidence="4 8" id="KW-0418">Kinase</keyword>
<keyword evidence="3 6" id="KW-0547">Nucleotide-binding</keyword>
<name>A0A328U3F2_9BACL</name>
<comment type="pathway">
    <text evidence="6">Carbohydrate metabolism; D-tagatose 6-phosphate degradation; D-glyceraldehyde 3-phosphate and glycerone phosphate from D-tagatose 6-phosphate: step 1/2.</text>
</comment>
<protein>
    <recommendedName>
        <fullName evidence="6">Tagatose-6-phosphate kinase</fullName>
        <ecNumber evidence="6">2.7.1.144</ecNumber>
    </recommendedName>
</protein>
<sequence>MNDNQNVEQSSGMSIVCVSLNSAIDKRLLVPGFQPGAVNRAVHADATAGGKGLNVARVAQSLGATVLATGFAGGSNGSWIMNKLHEIGLPHQMVPISQESRICLNIIDELTGGSTEILEPGPEISPEEKERFLALWRTLCQPGRWLTLSGSLPRGLGDSFYAQLVAEARKAGANVILDTSGSALKLGMQCGPHTIKPNEEEFRQCFGTDPRDHTAVRQVAEQLGGYGVQSLLVSLGREGCLAARPDGRLWLAVPPAVEAVNPVGSGDSFVAGWTVACSRGLDVPDALRCAIAAGTVNAMSPSTGQVSRADAEAMIDRVQVTPI</sequence>
<dbReference type="FunFam" id="3.40.1190.20:FF:000001">
    <property type="entry name" value="Phosphofructokinase"/>
    <property type="match status" value="1"/>
</dbReference>
<evidence type="ECO:0000313" key="8">
    <source>
        <dbReference type="EMBL" id="RAP75981.1"/>
    </source>
</evidence>
<keyword evidence="5 6" id="KW-0067">ATP-binding</keyword>
<keyword evidence="6" id="KW-0423">Lactose metabolism</keyword>
<dbReference type="UniPathway" id="UPA00704">
    <property type="reaction ID" value="UER00715"/>
</dbReference>
<reference evidence="8 9" key="1">
    <citation type="submission" date="2018-06" db="EMBL/GenBank/DDBJ databases">
        <title>Paenibacillus montanisoli sp. nov., isolated from mountain area soil.</title>
        <authorList>
            <person name="Wu M."/>
        </authorList>
    </citation>
    <scope>NUCLEOTIDE SEQUENCE [LARGE SCALE GENOMIC DNA]</scope>
    <source>
        <strain evidence="8 9">RA17</strain>
    </source>
</reference>